<gene>
    <name evidence="2" type="ORF">KSX_82980</name>
</gene>
<feature type="coiled-coil region" evidence="1">
    <location>
        <begin position="1"/>
        <end position="61"/>
    </location>
</feature>
<organism evidence="2 3">
    <name type="scientific">Ktedonospora formicarum</name>
    <dbReference type="NCBI Taxonomy" id="2778364"/>
    <lineage>
        <taxon>Bacteria</taxon>
        <taxon>Bacillati</taxon>
        <taxon>Chloroflexota</taxon>
        <taxon>Ktedonobacteria</taxon>
        <taxon>Ktedonobacterales</taxon>
        <taxon>Ktedonobacteraceae</taxon>
        <taxon>Ktedonospora</taxon>
    </lineage>
</organism>
<evidence type="ECO:0000256" key="1">
    <source>
        <dbReference type="SAM" id="Coils"/>
    </source>
</evidence>
<evidence type="ECO:0000313" key="2">
    <source>
        <dbReference type="EMBL" id="GHO50135.1"/>
    </source>
</evidence>
<dbReference type="EMBL" id="BNJF01000007">
    <property type="protein sequence ID" value="GHO50135.1"/>
    <property type="molecule type" value="Genomic_DNA"/>
</dbReference>
<evidence type="ECO:0000313" key="3">
    <source>
        <dbReference type="Proteomes" id="UP000612362"/>
    </source>
</evidence>
<comment type="caution">
    <text evidence="2">The sequence shown here is derived from an EMBL/GenBank/DDBJ whole genome shotgun (WGS) entry which is preliminary data.</text>
</comment>
<keyword evidence="3" id="KW-1185">Reference proteome</keyword>
<reference evidence="2" key="1">
    <citation type="submission" date="2020-10" db="EMBL/GenBank/DDBJ databases">
        <title>Taxonomic study of unclassified bacteria belonging to the class Ktedonobacteria.</title>
        <authorList>
            <person name="Yabe S."/>
            <person name="Wang C.M."/>
            <person name="Zheng Y."/>
            <person name="Sakai Y."/>
            <person name="Cavaletti L."/>
            <person name="Monciardini P."/>
            <person name="Donadio S."/>
        </authorList>
    </citation>
    <scope>NUCLEOTIDE SEQUENCE</scope>
    <source>
        <strain evidence="2">SOSP1-1</strain>
    </source>
</reference>
<dbReference type="RefSeq" id="WP_220199196.1">
    <property type="nucleotide sequence ID" value="NZ_BNJF01000007.1"/>
</dbReference>
<sequence>MREIEKATAKLEEKLEPIKRRYQTLRARNFPPLRREKQIFNTDLEKVTAEYEEALRAVNKRILTLNVNTPPAMHQPLIQVEKRLQQFREACSPFDL</sequence>
<name>A0A8J3MYX3_9CHLR</name>
<protein>
    <submittedName>
        <fullName evidence="2">Uncharacterized protein</fullName>
    </submittedName>
</protein>
<accession>A0A8J3MYX3</accession>
<dbReference type="AlphaFoldDB" id="A0A8J3MYX3"/>
<dbReference type="Proteomes" id="UP000612362">
    <property type="component" value="Unassembled WGS sequence"/>
</dbReference>
<keyword evidence="1" id="KW-0175">Coiled coil</keyword>
<proteinExistence type="predicted"/>